<proteinExistence type="predicted"/>
<dbReference type="SUPFAM" id="SSF160379">
    <property type="entry name" value="SP0830-like"/>
    <property type="match status" value="1"/>
</dbReference>
<dbReference type="PANTHER" id="PTHR36439:SF1">
    <property type="entry name" value="DUF1697 DOMAIN-CONTAINING PROTEIN"/>
    <property type="match status" value="1"/>
</dbReference>
<gene>
    <name evidence="1" type="ORF">DJ021_01170</name>
</gene>
<dbReference type="AlphaFoldDB" id="A0A328AXT5"/>
<dbReference type="Gene3D" id="3.30.70.1280">
    <property type="entry name" value="SP0830-like domains"/>
    <property type="match status" value="1"/>
</dbReference>
<evidence type="ECO:0000313" key="1">
    <source>
        <dbReference type="EMBL" id="RAK58506.1"/>
    </source>
</evidence>
<dbReference type="InterPro" id="IPR012545">
    <property type="entry name" value="DUF1697"/>
</dbReference>
<comment type="caution">
    <text evidence="1">The sequence shown here is derived from an EMBL/GenBank/DDBJ whole genome shotgun (WGS) entry which is preliminary data.</text>
</comment>
<keyword evidence="2" id="KW-1185">Reference proteome</keyword>
<evidence type="ECO:0000313" key="2">
    <source>
        <dbReference type="Proteomes" id="UP000249842"/>
    </source>
</evidence>
<dbReference type="EMBL" id="QFYP01000001">
    <property type="protein sequence ID" value="RAK58506.1"/>
    <property type="molecule type" value="Genomic_DNA"/>
</dbReference>
<organism evidence="1 2">
    <name type="scientific">Phenylobacterium hankyongense</name>
    <dbReference type="NCBI Taxonomy" id="1813876"/>
    <lineage>
        <taxon>Bacteria</taxon>
        <taxon>Pseudomonadati</taxon>
        <taxon>Pseudomonadota</taxon>
        <taxon>Alphaproteobacteria</taxon>
        <taxon>Caulobacterales</taxon>
        <taxon>Caulobacteraceae</taxon>
        <taxon>Phenylobacterium</taxon>
    </lineage>
</organism>
<dbReference type="Proteomes" id="UP000249842">
    <property type="component" value="Unassembled WGS sequence"/>
</dbReference>
<protein>
    <submittedName>
        <fullName evidence="1">DUF1697 domain-containing protein</fullName>
    </submittedName>
</protein>
<dbReference type="Pfam" id="PF08002">
    <property type="entry name" value="DUF1697"/>
    <property type="match status" value="1"/>
</dbReference>
<accession>A0A328AXT5</accession>
<reference evidence="2" key="1">
    <citation type="submission" date="2018-05" db="EMBL/GenBank/DDBJ databases">
        <authorList>
            <person name="Li X."/>
        </authorList>
    </citation>
    <scope>NUCLEOTIDE SEQUENCE [LARGE SCALE GENOMIC DNA]</scope>
    <source>
        <strain evidence="2">HKS-05</strain>
    </source>
</reference>
<name>A0A328AXT5_9CAUL</name>
<dbReference type="OrthoDB" id="9806494at2"/>
<dbReference type="PIRSF" id="PIRSF008502">
    <property type="entry name" value="UCP008502"/>
    <property type="match status" value="1"/>
</dbReference>
<dbReference type="PANTHER" id="PTHR36439">
    <property type="entry name" value="BLL4334 PROTEIN"/>
    <property type="match status" value="1"/>
</dbReference>
<sequence>MSQRVAVMLRAVNVGGRRLVMADFRAALSELGCTEPETVVATGNAVVGAAGSEAALERGLTEKLGGAVDVFVRDGAELAAIVAGNPYPEMARRDPSHLVVMFLKGEPAAGAVDALRGKITGPEEVAAGPGCLYATFPDDLGHSKLTGTLIERTLKLRGTMRNWNTVTKLAALTRTEADARRLPAG</sequence>
<dbReference type="RefSeq" id="WP_111455789.1">
    <property type="nucleotide sequence ID" value="NZ_QFYP01000001.1"/>
</dbReference>